<dbReference type="Proteomes" id="UP000054144">
    <property type="component" value="Unassembled WGS sequence"/>
</dbReference>
<evidence type="ECO:0000256" key="2">
    <source>
        <dbReference type="SAM" id="MobiDB-lite"/>
    </source>
</evidence>
<keyword evidence="3" id="KW-0732">Signal</keyword>
<keyword evidence="5" id="KW-1185">Reference proteome</keyword>
<name>A0A0D7A1V1_9AGAR</name>
<dbReference type="EMBL" id="KN882092">
    <property type="protein sequence ID" value="KIY44334.1"/>
    <property type="molecule type" value="Genomic_DNA"/>
</dbReference>
<protein>
    <recommendedName>
        <fullName evidence="6">C2H2-type domain-containing protein</fullName>
    </recommendedName>
</protein>
<evidence type="ECO:0008006" key="6">
    <source>
        <dbReference type="Google" id="ProtNLM"/>
    </source>
</evidence>
<dbReference type="AlphaFoldDB" id="A0A0D7A1V1"/>
<feature type="signal peptide" evidence="3">
    <location>
        <begin position="1"/>
        <end position="21"/>
    </location>
</feature>
<feature type="chain" id="PRO_5002315920" description="C2H2-type domain-containing protein" evidence="3">
    <location>
        <begin position="22"/>
        <end position="491"/>
    </location>
</feature>
<evidence type="ECO:0000256" key="3">
    <source>
        <dbReference type="SAM" id="SignalP"/>
    </source>
</evidence>
<organism evidence="4 5">
    <name type="scientific">Fistulina hepatica ATCC 64428</name>
    <dbReference type="NCBI Taxonomy" id="1128425"/>
    <lineage>
        <taxon>Eukaryota</taxon>
        <taxon>Fungi</taxon>
        <taxon>Dikarya</taxon>
        <taxon>Basidiomycota</taxon>
        <taxon>Agaricomycotina</taxon>
        <taxon>Agaricomycetes</taxon>
        <taxon>Agaricomycetidae</taxon>
        <taxon>Agaricales</taxon>
        <taxon>Fistulinaceae</taxon>
        <taxon>Fistulina</taxon>
    </lineage>
</organism>
<feature type="region of interest" description="Disordered" evidence="2">
    <location>
        <begin position="286"/>
        <end position="312"/>
    </location>
</feature>
<proteinExistence type="predicted"/>
<keyword evidence="1" id="KW-0175">Coiled coil</keyword>
<gene>
    <name evidence="4" type="ORF">FISHEDRAFT_61878</name>
</gene>
<reference evidence="4 5" key="1">
    <citation type="journal article" date="2015" name="Fungal Genet. Biol.">
        <title>Evolution of novel wood decay mechanisms in Agaricales revealed by the genome sequences of Fistulina hepatica and Cylindrobasidium torrendii.</title>
        <authorList>
            <person name="Floudas D."/>
            <person name="Held B.W."/>
            <person name="Riley R."/>
            <person name="Nagy L.G."/>
            <person name="Koehler G."/>
            <person name="Ransdell A.S."/>
            <person name="Younus H."/>
            <person name="Chow J."/>
            <person name="Chiniquy J."/>
            <person name="Lipzen A."/>
            <person name="Tritt A."/>
            <person name="Sun H."/>
            <person name="Haridas S."/>
            <person name="LaButti K."/>
            <person name="Ohm R.A."/>
            <person name="Kues U."/>
            <person name="Blanchette R.A."/>
            <person name="Grigoriev I.V."/>
            <person name="Minto R.E."/>
            <person name="Hibbett D.S."/>
        </authorList>
    </citation>
    <scope>NUCLEOTIDE SEQUENCE [LARGE SCALE GENOMIC DNA]</scope>
    <source>
        <strain evidence="4 5">ATCC 64428</strain>
    </source>
</reference>
<evidence type="ECO:0000313" key="5">
    <source>
        <dbReference type="Proteomes" id="UP000054144"/>
    </source>
</evidence>
<evidence type="ECO:0000256" key="1">
    <source>
        <dbReference type="SAM" id="Coils"/>
    </source>
</evidence>
<feature type="coiled-coil region" evidence="1">
    <location>
        <begin position="154"/>
        <end position="188"/>
    </location>
</feature>
<evidence type="ECO:0000313" key="4">
    <source>
        <dbReference type="EMBL" id="KIY44334.1"/>
    </source>
</evidence>
<sequence length="491" mass="54801">MRACFLPFLVFPSCLVEHSSSSCPVCRAKYRPDHGVKKIHISFPHELPVIESTESQKRQLALIGRLLASYKEPRDSVVIIQIIRDMNALLLTCHKEQTVTLQHAKKWLIAHHKSVDSERRAYKTRIQDLQETIHCRDTKIREYDIAFERMKAFQEALTQCNADLKRQIEQLEIEKDALKAEIKVRQNDHNPLPRPPEPVDLEQLGFLGDEILSFTSREDADGVSRRSLQGLSARIDRQQMPQIQSARDMSMPHHASKDYFGSNDFLASEAYIAAFKSAEAEGRAYASGERTTVPPSSFRDDDVPRPPLRDEAVVSPGCATASVTGTDADFYNQVDDLQPELCSPHLSDANSSWSAPTVSDLSALSGLYFLPQFPRASLPLTEVADSAQAHVSPLVDSPTSHSRPLGISLINVEGPPLVEVTARIRISPPTHMSGISRDGEQPAHERQQFFLSQAWRRGIEAVKGSRVGGKGEEIIIECVVPGRNLVHTRQN</sequence>
<feature type="compositionally biased region" description="Basic and acidic residues" evidence="2">
    <location>
        <begin position="298"/>
        <end position="312"/>
    </location>
</feature>
<accession>A0A0D7A1V1</accession>